<evidence type="ECO:0000256" key="7">
    <source>
        <dbReference type="ARBA" id="ARBA00023163"/>
    </source>
</evidence>
<comment type="similarity">
    <text evidence="9">Belongs to the Antp homeobox family. Deformed subfamily.</text>
</comment>
<dbReference type="GO" id="GO:0005654">
    <property type="term" value="C:nucleoplasm"/>
    <property type="evidence" value="ECO:0007669"/>
    <property type="project" value="TreeGrafter"/>
</dbReference>
<evidence type="ECO:0000256" key="2">
    <source>
        <dbReference type="ARBA" id="ARBA00004123"/>
    </source>
</evidence>
<dbReference type="GO" id="GO:0009952">
    <property type="term" value="P:anterior/posterior pattern specification"/>
    <property type="evidence" value="ECO:0007669"/>
    <property type="project" value="TreeGrafter"/>
</dbReference>
<gene>
    <name evidence="14" type="ORF">EXN66_Car012579</name>
</gene>
<dbReference type="FunFam" id="1.10.10.60:FF:000029">
    <property type="entry name" value="Homeobox protein Hox-D4"/>
    <property type="match status" value="1"/>
</dbReference>
<feature type="domain" description="Homeobox" evidence="13">
    <location>
        <begin position="336"/>
        <end position="396"/>
    </location>
</feature>
<keyword evidence="7" id="KW-0804">Transcription</keyword>
<dbReference type="PRINTS" id="PR00024">
    <property type="entry name" value="HOMEOBOX"/>
</dbReference>
<protein>
    <submittedName>
        <fullName evidence="14">Homeobox protein Hox-C4a</fullName>
    </submittedName>
</protein>
<evidence type="ECO:0000256" key="8">
    <source>
        <dbReference type="ARBA" id="ARBA00023242"/>
    </source>
</evidence>
<keyword evidence="15" id="KW-1185">Reference proteome</keyword>
<feature type="region of interest" description="Disordered" evidence="12">
    <location>
        <begin position="475"/>
        <end position="501"/>
    </location>
</feature>
<name>A0A6G1Q2Q3_CHAAH</name>
<dbReference type="InterPro" id="IPR017995">
    <property type="entry name" value="Homeobox_antennapedia"/>
</dbReference>
<dbReference type="PROSITE" id="PS00032">
    <property type="entry name" value="ANTENNAPEDIA"/>
    <property type="match status" value="1"/>
</dbReference>
<evidence type="ECO:0000256" key="4">
    <source>
        <dbReference type="ARBA" id="ARBA00023015"/>
    </source>
</evidence>
<dbReference type="CDD" id="cd00086">
    <property type="entry name" value="homeodomain"/>
    <property type="match status" value="2"/>
</dbReference>
<feature type="compositionally biased region" description="Polar residues" evidence="12">
    <location>
        <begin position="264"/>
        <end position="277"/>
    </location>
</feature>
<feature type="domain" description="Homeobox" evidence="13">
    <location>
        <begin position="153"/>
        <end position="213"/>
    </location>
</feature>
<proteinExistence type="inferred from homology"/>
<keyword evidence="6 10" id="KW-0371">Homeobox</keyword>
<keyword evidence="3" id="KW-0217">Developmental protein</keyword>
<dbReference type="PROSITE" id="PS00027">
    <property type="entry name" value="HOMEOBOX_1"/>
    <property type="match status" value="2"/>
</dbReference>
<organism evidence="14 15">
    <name type="scientific">Channa argus</name>
    <name type="common">Northern snakehead</name>
    <name type="synonym">Ophicephalus argus</name>
    <dbReference type="NCBI Taxonomy" id="215402"/>
    <lineage>
        <taxon>Eukaryota</taxon>
        <taxon>Metazoa</taxon>
        <taxon>Chordata</taxon>
        <taxon>Craniata</taxon>
        <taxon>Vertebrata</taxon>
        <taxon>Euteleostomi</taxon>
        <taxon>Actinopterygii</taxon>
        <taxon>Neopterygii</taxon>
        <taxon>Teleostei</taxon>
        <taxon>Neoteleostei</taxon>
        <taxon>Acanthomorphata</taxon>
        <taxon>Anabantaria</taxon>
        <taxon>Anabantiformes</taxon>
        <taxon>Channoidei</taxon>
        <taxon>Channidae</taxon>
        <taxon>Channa</taxon>
    </lineage>
</organism>
<dbReference type="AlphaFoldDB" id="A0A6G1Q2Q3"/>
<dbReference type="EMBL" id="CM015723">
    <property type="protein sequence ID" value="KAF3696900.1"/>
    <property type="molecule type" value="Genomic_DNA"/>
</dbReference>
<dbReference type="GO" id="GO:0000978">
    <property type="term" value="F:RNA polymerase II cis-regulatory region sequence-specific DNA binding"/>
    <property type="evidence" value="ECO:0007669"/>
    <property type="project" value="TreeGrafter"/>
</dbReference>
<comment type="subcellular location">
    <subcellularLocation>
        <location evidence="2 10 11">Nucleus</location>
    </subcellularLocation>
</comment>
<evidence type="ECO:0000256" key="10">
    <source>
        <dbReference type="PROSITE-ProRule" id="PRU00108"/>
    </source>
</evidence>
<evidence type="ECO:0000259" key="13">
    <source>
        <dbReference type="PROSITE" id="PS50071"/>
    </source>
</evidence>
<dbReference type="PANTHER" id="PTHR45771:SF9">
    <property type="entry name" value="HOMEOBOX PROTEIN HOX-C4"/>
    <property type="match status" value="1"/>
</dbReference>
<dbReference type="Pfam" id="PF00046">
    <property type="entry name" value="Homeodomain"/>
    <property type="match status" value="2"/>
</dbReference>
<feature type="compositionally biased region" description="Low complexity" evidence="12">
    <location>
        <begin position="223"/>
        <end position="249"/>
    </location>
</feature>
<feature type="DNA-binding region" description="Homeobox" evidence="10">
    <location>
        <begin position="338"/>
        <end position="397"/>
    </location>
</feature>
<dbReference type="GO" id="GO:0003309">
    <property type="term" value="P:type B pancreatic cell differentiation"/>
    <property type="evidence" value="ECO:0007669"/>
    <property type="project" value="UniProtKB-ARBA"/>
</dbReference>
<dbReference type="InterPro" id="IPR009057">
    <property type="entry name" value="Homeodomain-like_sf"/>
</dbReference>
<evidence type="ECO:0000256" key="12">
    <source>
        <dbReference type="SAM" id="MobiDB-lite"/>
    </source>
</evidence>
<dbReference type="Proteomes" id="UP000503349">
    <property type="component" value="Chromosome 12"/>
</dbReference>
<dbReference type="SUPFAM" id="SSF46689">
    <property type="entry name" value="Homeodomain-like"/>
    <property type="match status" value="2"/>
</dbReference>
<dbReference type="InterPro" id="IPR001827">
    <property type="entry name" value="Homeobox_Antennapedia_CS"/>
</dbReference>
<feature type="region of interest" description="Disordered" evidence="12">
    <location>
        <begin position="70"/>
        <end position="131"/>
    </location>
</feature>
<dbReference type="SMART" id="SM00389">
    <property type="entry name" value="HOX"/>
    <property type="match status" value="2"/>
</dbReference>
<evidence type="ECO:0000256" key="5">
    <source>
        <dbReference type="ARBA" id="ARBA00023125"/>
    </source>
</evidence>
<dbReference type="PRINTS" id="PR00025">
    <property type="entry name" value="ANTENNAPEDIA"/>
</dbReference>
<dbReference type="GO" id="GO:0045944">
    <property type="term" value="P:positive regulation of transcription by RNA polymerase II"/>
    <property type="evidence" value="ECO:0007669"/>
    <property type="project" value="TreeGrafter"/>
</dbReference>
<evidence type="ECO:0000313" key="14">
    <source>
        <dbReference type="EMBL" id="KAF3696900.1"/>
    </source>
</evidence>
<dbReference type="PROSITE" id="PS50071">
    <property type="entry name" value="HOMEOBOX_2"/>
    <property type="match status" value="2"/>
</dbReference>
<dbReference type="InterPro" id="IPR001356">
    <property type="entry name" value="HD"/>
</dbReference>
<dbReference type="PANTHER" id="PTHR45771">
    <property type="entry name" value="HOMEOTIC PROTEIN DEFORMED"/>
    <property type="match status" value="1"/>
</dbReference>
<evidence type="ECO:0000313" key="15">
    <source>
        <dbReference type="Proteomes" id="UP000503349"/>
    </source>
</evidence>
<dbReference type="GO" id="GO:0048704">
    <property type="term" value="P:embryonic skeletal system morphogenesis"/>
    <property type="evidence" value="ECO:0007669"/>
    <property type="project" value="TreeGrafter"/>
</dbReference>
<dbReference type="InterPro" id="IPR020479">
    <property type="entry name" value="HD_metazoa"/>
</dbReference>
<keyword evidence="5 10" id="KW-0238">DNA-binding</keyword>
<accession>A0A6G1Q2Q3</accession>
<evidence type="ECO:0000256" key="3">
    <source>
        <dbReference type="ARBA" id="ARBA00022473"/>
    </source>
</evidence>
<dbReference type="Gene3D" id="1.10.10.60">
    <property type="entry name" value="Homeodomain-like"/>
    <property type="match status" value="2"/>
</dbReference>
<evidence type="ECO:0000256" key="9">
    <source>
        <dbReference type="ARBA" id="ARBA00038235"/>
    </source>
</evidence>
<feature type="compositionally biased region" description="Polar residues" evidence="12">
    <location>
        <begin position="115"/>
        <end position="131"/>
    </location>
</feature>
<keyword evidence="4" id="KW-0805">Transcription regulation</keyword>
<dbReference type="InterPro" id="IPR050609">
    <property type="entry name" value="Antp_homeobox_Deformed_sf"/>
</dbReference>
<reference evidence="15" key="2">
    <citation type="submission" date="2019-02" db="EMBL/GenBank/DDBJ databases">
        <title>Opniocepnalus argus Var Kimnra genome.</title>
        <authorList>
            <person name="Zhou C."/>
            <person name="Xiao S."/>
        </authorList>
    </citation>
    <scope>NUCLEOTIDE SEQUENCE [LARGE SCALE GENOMIC DNA]</scope>
</reference>
<evidence type="ECO:0000256" key="11">
    <source>
        <dbReference type="RuleBase" id="RU000682"/>
    </source>
</evidence>
<evidence type="ECO:0000256" key="6">
    <source>
        <dbReference type="ARBA" id="ARBA00023155"/>
    </source>
</evidence>
<dbReference type="InterPro" id="IPR017970">
    <property type="entry name" value="Homeobox_CS"/>
</dbReference>
<dbReference type="GO" id="GO:0000981">
    <property type="term" value="F:DNA-binding transcription factor activity, RNA polymerase II-specific"/>
    <property type="evidence" value="ECO:0007669"/>
    <property type="project" value="InterPro"/>
</dbReference>
<feature type="DNA-binding region" description="Homeobox" evidence="10">
    <location>
        <begin position="155"/>
        <end position="214"/>
    </location>
</feature>
<reference evidence="14 15" key="1">
    <citation type="submission" date="2019-02" db="EMBL/GenBank/DDBJ databases">
        <title>Opniocepnalus argus genome.</title>
        <authorList>
            <person name="Zhou C."/>
            <person name="Xiao S."/>
        </authorList>
    </citation>
    <scope>NUCLEOTIDE SEQUENCE [LARGE SCALE GENOMIC DNA]</scope>
    <source>
        <strain evidence="14">OARG1902GOOAL</strain>
        <tissue evidence="14">Muscle</tissue>
    </source>
</reference>
<feature type="region of interest" description="Disordered" evidence="12">
    <location>
        <begin position="213"/>
        <end position="278"/>
    </location>
</feature>
<evidence type="ECO:0000256" key="1">
    <source>
        <dbReference type="ARBA" id="ARBA00003263"/>
    </source>
</evidence>
<sequence length="501" mass="55885">MIMSSYLMESNYIDPKFPPCEEYSQNNYIPEHSPEYYSRARDTGYQHHHQELYPPRASYQERQYNCASIPEPDTPRGHGIPHSAHLLTGKGQPASCETPQLSMSPATPPAATSACNQATPEHPNSTASSKQPVVYPWMKKIHVSTVNSGYNGTEPKRSRTAYTRQQVLELEKEFHYNRYLTRRRRIEIAHTLVLSERQIKIWFQNRRMKWKKDHRLPNTKVRSSSSSSGSNTSSAAGAVAAASATNTGAPDELTGAQHGEDITSSRLNPDEQFQSPEEPQVHCHAKGKLDIQSRSCSLLTICHSGVISPWMNPRTTGSEQSVSGGVTSGLSVGGRHGLRRERTAFTNSQLLELEKEFHFSPYLCRPRRLEMAAGLQLTDRQVKIWFQNRRMRYKKEHRYGKAGGSFQWSQCNPSTKLSSDHLTFPEACVIRTSCSSDLYSMDYAPVPSSLFGSHNDGSSDQCIHPADPSHLSGILPSVANGPPPSSMGVDSHHHAGISNWP</sequence>
<keyword evidence="8 10" id="KW-0539">Nucleus</keyword>
<comment type="function">
    <text evidence="1">Sequence-specific transcription factor which is part of a developmental regulatory system that provides cells with specific positional identities on the anterior-posterior axis.</text>
</comment>
<dbReference type="FunFam" id="1.10.10.60:FF:000176">
    <property type="entry name" value="pancreas/duodenum homeobox protein 1"/>
    <property type="match status" value="1"/>
</dbReference>